<gene>
    <name evidence="1" type="ORF">C7H79_00315</name>
</gene>
<proteinExistence type="predicted"/>
<accession>A0A2P7NZQ2</accession>
<name>A0A2P7NZQ2_9PROT</name>
<keyword evidence="2" id="KW-1185">Reference proteome</keyword>
<reference evidence="1 2" key="1">
    <citation type="submission" date="2018-03" db="EMBL/GenBank/DDBJ databases">
        <title>Draft genome of Nitrosomonas supralitoralis APG5.</title>
        <authorList>
            <person name="Urakawa H."/>
            <person name="Lopez J.V."/>
        </authorList>
    </citation>
    <scope>NUCLEOTIDE SEQUENCE [LARGE SCALE GENOMIC DNA]</scope>
    <source>
        <strain evidence="1 2">APG5</strain>
    </source>
</reference>
<evidence type="ECO:0008006" key="3">
    <source>
        <dbReference type="Google" id="ProtNLM"/>
    </source>
</evidence>
<evidence type="ECO:0000313" key="1">
    <source>
        <dbReference type="EMBL" id="PSJ18916.1"/>
    </source>
</evidence>
<dbReference type="RefSeq" id="WP_106705300.1">
    <property type="nucleotide sequence ID" value="NZ_PXXU01000001.1"/>
</dbReference>
<evidence type="ECO:0000313" key="2">
    <source>
        <dbReference type="Proteomes" id="UP000241912"/>
    </source>
</evidence>
<comment type="caution">
    <text evidence="1">The sequence shown here is derived from an EMBL/GenBank/DDBJ whole genome shotgun (WGS) entry which is preliminary data.</text>
</comment>
<dbReference type="OrthoDB" id="5562484at2"/>
<protein>
    <recommendedName>
        <fullName evidence="3">SGNH/GDSL hydrolase family protein</fullName>
    </recommendedName>
</protein>
<dbReference type="EMBL" id="PXXU01000001">
    <property type="protein sequence ID" value="PSJ18916.1"/>
    <property type="molecule type" value="Genomic_DNA"/>
</dbReference>
<dbReference type="Proteomes" id="UP000241912">
    <property type="component" value="Unassembled WGS sequence"/>
</dbReference>
<dbReference type="AlphaFoldDB" id="A0A2P7NZQ2"/>
<sequence>MDRYHDAPRNRFILLGASNLTLSLRLAIDLMQQRFGGPSEIFTALGHGRAYGVCSQMLLRGLPGIADCGLWRQLDLAEKYPTYALLTDIGNDILYGLPPEQVLRALEWCIGQLQKHATHFVVTNLPMTSIESLSERRYIFFRNIFYPSCRLSRNETISRARVVHHGLMGMAMQRRFKLHEQKPDWLGLDGIHVNYWQRKAFYQDLLDQFHVPGDKPEAVEGKRKFLLTWQQRPEFAYKTVFGRTVYCQQPSGQLADGSQVCKY</sequence>
<dbReference type="SUPFAM" id="SSF52266">
    <property type="entry name" value="SGNH hydrolase"/>
    <property type="match status" value="1"/>
</dbReference>
<organism evidence="1 2">
    <name type="scientific">Nitrosomonas supralitoralis</name>
    <dbReference type="NCBI Taxonomy" id="2116706"/>
    <lineage>
        <taxon>Bacteria</taxon>
        <taxon>Pseudomonadati</taxon>
        <taxon>Pseudomonadota</taxon>
        <taxon>Betaproteobacteria</taxon>
        <taxon>Nitrosomonadales</taxon>
        <taxon>Nitrosomonadaceae</taxon>
        <taxon>Nitrosomonas</taxon>
    </lineage>
</organism>